<dbReference type="Pfam" id="PF00078">
    <property type="entry name" value="RVT_1"/>
    <property type="match status" value="1"/>
</dbReference>
<dbReference type="PROSITE" id="PS50003">
    <property type="entry name" value="PH_DOMAIN"/>
    <property type="match status" value="1"/>
</dbReference>
<dbReference type="InterPro" id="IPR001849">
    <property type="entry name" value="PH_domain"/>
</dbReference>
<dbReference type="SUPFAM" id="SSF50729">
    <property type="entry name" value="PH domain-like"/>
    <property type="match status" value="1"/>
</dbReference>
<dbReference type="Proteomes" id="UP001205998">
    <property type="component" value="Unassembled WGS sequence"/>
</dbReference>
<evidence type="ECO:0000313" key="7">
    <source>
        <dbReference type="Proteomes" id="UP001205998"/>
    </source>
</evidence>
<evidence type="ECO:0000259" key="4">
    <source>
        <dbReference type="PROSITE" id="PS50003"/>
    </source>
</evidence>
<dbReference type="InterPro" id="IPR043502">
    <property type="entry name" value="DNA/RNA_pol_sf"/>
</dbReference>
<dbReference type="AlphaFoldDB" id="A0AAD5B6J2"/>
<gene>
    <name evidence="6" type="ORF">C0J50_8342</name>
</gene>
<reference evidence="6" key="1">
    <citation type="submission" date="2018-07" db="EMBL/GenBank/DDBJ databases">
        <title>Comparative genomics of catfishes provides insights into carnivory and benthic adaptation.</title>
        <authorList>
            <person name="Zhang Y."/>
            <person name="Wang D."/>
            <person name="Peng Z."/>
            <person name="Zheng S."/>
            <person name="Shao F."/>
            <person name="Tao W."/>
        </authorList>
    </citation>
    <scope>NUCLEOTIDE SEQUENCE</scope>
    <source>
        <strain evidence="6">Chongqing</strain>
    </source>
</reference>
<feature type="region of interest" description="Disordered" evidence="3">
    <location>
        <begin position="340"/>
        <end position="411"/>
    </location>
</feature>
<dbReference type="InterPro" id="IPR011993">
    <property type="entry name" value="PH-like_dom_sf"/>
</dbReference>
<dbReference type="SUPFAM" id="SSF56672">
    <property type="entry name" value="DNA/RNA polymerases"/>
    <property type="match status" value="1"/>
</dbReference>
<dbReference type="InterPro" id="IPR053134">
    <property type="entry name" value="RNA-dir_DNA_polymerase"/>
</dbReference>
<dbReference type="CDD" id="cd01647">
    <property type="entry name" value="RT_LTR"/>
    <property type="match status" value="1"/>
</dbReference>
<dbReference type="Gene3D" id="2.30.29.30">
    <property type="entry name" value="Pleckstrin-homology domain (PH domain)/Phosphotyrosine-binding domain (PTB)"/>
    <property type="match status" value="1"/>
</dbReference>
<sequence>MGITKVGITTRMRMLCLDILMSQGVESMQEVNMVGSEPPSTNPPMTSVSADQLHGGLAAAYFSAECVWKKARLTCYWPSMFKDIRECEEARECQKLYHDESVRRQPYAVDAMVWLDNPVESRMKLAPHWKGPFKVVEEKEKKYMLSLDNLKIRDVPKGFMSSKHAFAIFNTEQRNVYKDLRQVELACDSQEEVDSWKASFLRAGVYPEKDQVEGDEGAPVDTFSMDPQLEGQVKTIRNLVDSYISIVNKTIRDLMPKAIMDIMINSAKDFIHSELLAYLYFSGDQNSLMEESADQAQRRDEMLRMYHALKGALTIISDISTTTISVPVPPPVKDIWFQEASPTSQRRPAITAPPPNRPPAVRGPTPGPPPLNPSPAFGALLIPSRPGQPMNAFGNSSQDPFSAPPQVPSHPARIPPWVPSQRPPGWPGGTKLAAFVDYGADAAFIDLKLAQQLLVPMEPLPKALFRALDGSLLGWATHRTKPLLMSVGELHQEWLSFLIIILPQDPIFPWLRKHNPRVDWLTGHILDWGVHCFGHCLAHRFLKSIMTLRTSSLSTPERAAMNQYIQESLAAGIIRPSSSPAGAGFFFVKKKDKSLRPCIDYQSLNAITVRNHYPLQFITKLDLRNAYRLVHIREGNECKTTFNTPAGHYEYLVMPFGLTNAPAVFQALVNEVPS</sequence>
<dbReference type="PANTHER" id="PTHR24559">
    <property type="entry name" value="TRANSPOSON TY3-I GAG-POL POLYPROTEIN"/>
    <property type="match status" value="1"/>
</dbReference>
<evidence type="ECO:0000313" key="6">
    <source>
        <dbReference type="EMBL" id="KAI5628104.1"/>
    </source>
</evidence>
<accession>A0AAD5B6J2</accession>
<dbReference type="EC" id="3.1.26.4" evidence="2"/>
<comment type="caution">
    <text evidence="6">The sequence shown here is derived from an EMBL/GenBank/DDBJ whole genome shotgun (WGS) entry which is preliminary data.</text>
</comment>
<evidence type="ECO:0000256" key="3">
    <source>
        <dbReference type="SAM" id="MobiDB-lite"/>
    </source>
</evidence>
<feature type="domain" description="PH" evidence="4">
    <location>
        <begin position="137"/>
        <end position="205"/>
    </location>
</feature>
<dbReference type="SMART" id="SM00302">
    <property type="entry name" value="GED"/>
    <property type="match status" value="1"/>
</dbReference>
<dbReference type="GO" id="GO:0005525">
    <property type="term" value="F:GTP binding"/>
    <property type="evidence" value="ECO:0007669"/>
    <property type="project" value="UniProtKB-KW"/>
</dbReference>
<feature type="domain" description="GED" evidence="5">
    <location>
        <begin position="233"/>
        <end position="324"/>
    </location>
</feature>
<dbReference type="Gene3D" id="3.30.70.270">
    <property type="match status" value="1"/>
</dbReference>
<comment type="similarity">
    <text evidence="1">Belongs to the beta type-B retroviral polymerase family. HERV class-II K(HML-2) pol subfamily.</text>
</comment>
<organism evidence="6 7">
    <name type="scientific">Silurus asotus</name>
    <name type="common">Amur catfish</name>
    <name type="synonym">Parasilurus asotus</name>
    <dbReference type="NCBI Taxonomy" id="30991"/>
    <lineage>
        <taxon>Eukaryota</taxon>
        <taxon>Metazoa</taxon>
        <taxon>Chordata</taxon>
        <taxon>Craniata</taxon>
        <taxon>Vertebrata</taxon>
        <taxon>Euteleostomi</taxon>
        <taxon>Actinopterygii</taxon>
        <taxon>Neopterygii</taxon>
        <taxon>Teleostei</taxon>
        <taxon>Ostariophysi</taxon>
        <taxon>Siluriformes</taxon>
        <taxon>Siluridae</taxon>
        <taxon>Silurus</taxon>
    </lineage>
</organism>
<protein>
    <recommendedName>
        <fullName evidence="2">ribonuclease H</fullName>
        <ecNumber evidence="2">3.1.26.4</ecNumber>
    </recommendedName>
</protein>
<name>A0AAD5B6J2_SILAS</name>
<dbReference type="InterPro" id="IPR000477">
    <property type="entry name" value="RT_dom"/>
</dbReference>
<dbReference type="Gene3D" id="3.10.10.10">
    <property type="entry name" value="HIV Type 1 Reverse Transcriptase, subunit A, domain 1"/>
    <property type="match status" value="1"/>
</dbReference>
<dbReference type="PROSITE" id="PS51388">
    <property type="entry name" value="GED"/>
    <property type="match status" value="1"/>
</dbReference>
<keyword evidence="7" id="KW-1185">Reference proteome</keyword>
<dbReference type="GO" id="GO:0003924">
    <property type="term" value="F:GTPase activity"/>
    <property type="evidence" value="ECO:0007669"/>
    <property type="project" value="InterPro"/>
</dbReference>
<dbReference type="PANTHER" id="PTHR24559:SF440">
    <property type="entry name" value="RIBONUCLEASE H"/>
    <property type="match status" value="1"/>
</dbReference>
<dbReference type="EMBL" id="MU546873">
    <property type="protein sequence ID" value="KAI5628104.1"/>
    <property type="molecule type" value="Genomic_DNA"/>
</dbReference>
<evidence type="ECO:0000256" key="2">
    <source>
        <dbReference type="ARBA" id="ARBA00012180"/>
    </source>
</evidence>
<evidence type="ECO:0000256" key="1">
    <source>
        <dbReference type="ARBA" id="ARBA00010879"/>
    </source>
</evidence>
<evidence type="ECO:0000259" key="5">
    <source>
        <dbReference type="PROSITE" id="PS51388"/>
    </source>
</evidence>
<feature type="compositionally biased region" description="Pro residues" evidence="3">
    <location>
        <begin position="402"/>
        <end position="411"/>
    </location>
</feature>
<dbReference type="GO" id="GO:0004523">
    <property type="term" value="F:RNA-DNA hybrid ribonuclease activity"/>
    <property type="evidence" value="ECO:0007669"/>
    <property type="project" value="UniProtKB-EC"/>
</dbReference>
<dbReference type="InterPro" id="IPR003130">
    <property type="entry name" value="GED"/>
</dbReference>
<dbReference type="CDD" id="cd01256">
    <property type="entry name" value="PH_dynamin"/>
    <property type="match status" value="1"/>
</dbReference>
<dbReference type="InterPro" id="IPR043128">
    <property type="entry name" value="Rev_trsase/Diguanyl_cyclase"/>
</dbReference>
<dbReference type="Pfam" id="PF02212">
    <property type="entry name" value="GED"/>
    <property type="match status" value="1"/>
</dbReference>
<dbReference type="InterPro" id="IPR020850">
    <property type="entry name" value="GED_dom"/>
</dbReference>
<proteinExistence type="inferred from homology"/>